<gene>
    <name evidence="1" type="ORF">STAS_03110</name>
</gene>
<name>A0A5A7P4C8_STRAF</name>
<dbReference type="AlphaFoldDB" id="A0A5A7P4C8"/>
<evidence type="ECO:0000313" key="1">
    <source>
        <dbReference type="EMBL" id="GER27404.1"/>
    </source>
</evidence>
<dbReference type="EMBL" id="BKCP01001891">
    <property type="protein sequence ID" value="GER27404.1"/>
    <property type="molecule type" value="Genomic_DNA"/>
</dbReference>
<comment type="caution">
    <text evidence="1">The sequence shown here is derived from an EMBL/GenBank/DDBJ whole genome shotgun (WGS) entry which is preliminary data.</text>
</comment>
<protein>
    <submittedName>
        <fullName evidence="1">Translocon at the outer envelope membrane ofchloroplasts 34</fullName>
    </submittedName>
</protein>
<proteinExistence type="predicted"/>
<dbReference type="Proteomes" id="UP000325081">
    <property type="component" value="Unassembled WGS sequence"/>
</dbReference>
<sequence length="170" mass="19778">MGALLREIAKYISKQQEAETHSFSHFVDYAGHNTVAFGKAFEGMYIKGKEHCNFSAVKREEKDKKELQQWHKRLGHNISVQLFKREDLDLDLNLDLVLYLADRLQLFKREDLDLNLVLYLEDKLQLLKRDPLSLTTQEEGIAILSFSISRQKLTQQQRKPVTANLIAFNS</sequence>
<evidence type="ECO:0000313" key="2">
    <source>
        <dbReference type="Proteomes" id="UP000325081"/>
    </source>
</evidence>
<accession>A0A5A7P4C8</accession>
<reference evidence="2" key="1">
    <citation type="journal article" date="2019" name="Curr. Biol.">
        <title>Genome Sequence of Striga asiatica Provides Insight into the Evolution of Plant Parasitism.</title>
        <authorList>
            <person name="Yoshida S."/>
            <person name="Kim S."/>
            <person name="Wafula E.K."/>
            <person name="Tanskanen J."/>
            <person name="Kim Y.M."/>
            <person name="Honaas L."/>
            <person name="Yang Z."/>
            <person name="Spallek T."/>
            <person name="Conn C.E."/>
            <person name="Ichihashi Y."/>
            <person name="Cheong K."/>
            <person name="Cui S."/>
            <person name="Der J.P."/>
            <person name="Gundlach H."/>
            <person name="Jiao Y."/>
            <person name="Hori C."/>
            <person name="Ishida J.K."/>
            <person name="Kasahara H."/>
            <person name="Kiba T."/>
            <person name="Kim M.S."/>
            <person name="Koo N."/>
            <person name="Laohavisit A."/>
            <person name="Lee Y.H."/>
            <person name="Lumba S."/>
            <person name="McCourt P."/>
            <person name="Mortimer J.C."/>
            <person name="Mutuku J.M."/>
            <person name="Nomura T."/>
            <person name="Sasaki-Sekimoto Y."/>
            <person name="Seto Y."/>
            <person name="Wang Y."/>
            <person name="Wakatake T."/>
            <person name="Sakakibara H."/>
            <person name="Demura T."/>
            <person name="Yamaguchi S."/>
            <person name="Yoneyama K."/>
            <person name="Manabe R.I."/>
            <person name="Nelson D.C."/>
            <person name="Schulman A.H."/>
            <person name="Timko M.P."/>
            <person name="dePamphilis C.W."/>
            <person name="Choi D."/>
            <person name="Shirasu K."/>
        </authorList>
    </citation>
    <scope>NUCLEOTIDE SEQUENCE [LARGE SCALE GENOMIC DNA]</scope>
    <source>
        <strain evidence="2">cv. UVA1</strain>
    </source>
</reference>
<keyword evidence="2" id="KW-1185">Reference proteome</keyword>
<organism evidence="1 2">
    <name type="scientific">Striga asiatica</name>
    <name type="common">Asiatic witchweed</name>
    <name type="synonym">Buchnera asiatica</name>
    <dbReference type="NCBI Taxonomy" id="4170"/>
    <lineage>
        <taxon>Eukaryota</taxon>
        <taxon>Viridiplantae</taxon>
        <taxon>Streptophyta</taxon>
        <taxon>Embryophyta</taxon>
        <taxon>Tracheophyta</taxon>
        <taxon>Spermatophyta</taxon>
        <taxon>Magnoliopsida</taxon>
        <taxon>eudicotyledons</taxon>
        <taxon>Gunneridae</taxon>
        <taxon>Pentapetalae</taxon>
        <taxon>asterids</taxon>
        <taxon>lamiids</taxon>
        <taxon>Lamiales</taxon>
        <taxon>Orobanchaceae</taxon>
        <taxon>Buchnereae</taxon>
        <taxon>Striga</taxon>
    </lineage>
</organism>